<organism evidence="1 2">
    <name type="scientific">Pleurodeles waltl</name>
    <name type="common">Iberian ribbed newt</name>
    <dbReference type="NCBI Taxonomy" id="8319"/>
    <lineage>
        <taxon>Eukaryota</taxon>
        <taxon>Metazoa</taxon>
        <taxon>Chordata</taxon>
        <taxon>Craniata</taxon>
        <taxon>Vertebrata</taxon>
        <taxon>Euteleostomi</taxon>
        <taxon>Amphibia</taxon>
        <taxon>Batrachia</taxon>
        <taxon>Caudata</taxon>
        <taxon>Salamandroidea</taxon>
        <taxon>Salamandridae</taxon>
        <taxon>Pleurodelinae</taxon>
        <taxon>Pleurodeles</taxon>
    </lineage>
</organism>
<evidence type="ECO:0000313" key="2">
    <source>
        <dbReference type="Proteomes" id="UP001066276"/>
    </source>
</evidence>
<name>A0AAV7LEP1_PLEWA</name>
<gene>
    <name evidence="1" type="ORF">NDU88_003229</name>
</gene>
<dbReference type="Proteomes" id="UP001066276">
    <property type="component" value="Chromosome 11"/>
</dbReference>
<protein>
    <submittedName>
        <fullName evidence="1">Uncharacterized protein</fullName>
    </submittedName>
</protein>
<sequence>MGPTREGGPVREVTDPQAKVLTPCAIRSTDPTIWMMEQLLTGSVACKLCAPRPLCSVGERVVDPRCPVAMTQDGGPYGFLAGLVGHASLGLYAQWRGWRGTSGLKSLTTTAAPLLLCHLAPVLSLSRLRTIKGRQIIGLGQGSLPPKRQAPGTHLRLGALRSGFIESTWQGLMRECFQKRKKKGGEGAEKCGEQGHWCWGVTPCWGPVVMRTPSGVAGVVPSSSACQAGLPHRPRHRPV</sequence>
<accession>A0AAV7LEP1</accession>
<keyword evidence="2" id="KW-1185">Reference proteome</keyword>
<comment type="caution">
    <text evidence="1">The sequence shown here is derived from an EMBL/GenBank/DDBJ whole genome shotgun (WGS) entry which is preliminary data.</text>
</comment>
<proteinExistence type="predicted"/>
<reference evidence="1" key="1">
    <citation type="journal article" date="2022" name="bioRxiv">
        <title>Sequencing and chromosome-scale assembly of the giantPleurodeles waltlgenome.</title>
        <authorList>
            <person name="Brown T."/>
            <person name="Elewa A."/>
            <person name="Iarovenko S."/>
            <person name="Subramanian E."/>
            <person name="Araus A.J."/>
            <person name="Petzold A."/>
            <person name="Susuki M."/>
            <person name="Suzuki K.-i.T."/>
            <person name="Hayashi T."/>
            <person name="Toyoda A."/>
            <person name="Oliveira C."/>
            <person name="Osipova E."/>
            <person name="Leigh N.D."/>
            <person name="Simon A."/>
            <person name="Yun M.H."/>
        </authorList>
    </citation>
    <scope>NUCLEOTIDE SEQUENCE</scope>
    <source>
        <strain evidence="1">20211129_DDA</strain>
        <tissue evidence="1">Liver</tissue>
    </source>
</reference>
<dbReference type="AlphaFoldDB" id="A0AAV7LEP1"/>
<dbReference type="EMBL" id="JANPWB010000015">
    <property type="protein sequence ID" value="KAJ1090090.1"/>
    <property type="molecule type" value="Genomic_DNA"/>
</dbReference>
<evidence type="ECO:0000313" key="1">
    <source>
        <dbReference type="EMBL" id="KAJ1090090.1"/>
    </source>
</evidence>